<comment type="caution">
    <text evidence="11">The sequence shown here is derived from an EMBL/GenBank/DDBJ whole genome shotgun (WGS) entry which is preliminary data.</text>
</comment>
<evidence type="ECO:0000256" key="8">
    <source>
        <dbReference type="SAM" id="MobiDB-lite"/>
    </source>
</evidence>
<dbReference type="Gene3D" id="3.40.50.150">
    <property type="entry name" value="Vaccinia Virus protein VP39"/>
    <property type="match status" value="1"/>
</dbReference>
<keyword evidence="5" id="KW-0808">Transferase</keyword>
<dbReference type="EMBL" id="JBBPHU010000006">
    <property type="protein sequence ID" value="KAK7516270.1"/>
    <property type="molecule type" value="Genomic_DNA"/>
</dbReference>
<evidence type="ECO:0000313" key="12">
    <source>
        <dbReference type="Proteomes" id="UP001363622"/>
    </source>
</evidence>
<keyword evidence="4" id="KW-0489">Methyltransferase</keyword>
<keyword evidence="6" id="KW-0949">S-adenosyl-L-methionine</keyword>
<dbReference type="Gene3D" id="3.30.559.30">
    <property type="entry name" value="Nonribosomal peptide synthetase, condensation domain"/>
    <property type="match status" value="1"/>
</dbReference>
<feature type="region of interest" description="Disordered" evidence="8">
    <location>
        <begin position="133"/>
        <end position="171"/>
    </location>
</feature>
<dbReference type="PROSITE" id="PS00455">
    <property type="entry name" value="AMP_BINDING"/>
    <property type="match status" value="1"/>
</dbReference>
<evidence type="ECO:0000256" key="1">
    <source>
        <dbReference type="ARBA" id="ARBA00022450"/>
    </source>
</evidence>
<name>A0ABR1KMZ4_9PEZI</name>
<keyword evidence="1" id="KW-0596">Phosphopantetheine</keyword>
<evidence type="ECO:0000256" key="3">
    <source>
        <dbReference type="ARBA" id="ARBA00022598"/>
    </source>
</evidence>
<dbReference type="SUPFAM" id="SSF56801">
    <property type="entry name" value="Acetyl-CoA synthetase-like"/>
    <property type="match status" value="1"/>
</dbReference>
<reference evidence="11 12" key="1">
    <citation type="submission" date="2024-04" db="EMBL/GenBank/DDBJ databases">
        <title>Phyllosticta paracitricarpa is synonymous to the EU quarantine fungus P. citricarpa based on phylogenomic analyses.</title>
        <authorList>
            <consortium name="Lawrence Berkeley National Laboratory"/>
            <person name="Van Ingen-Buijs V.A."/>
            <person name="Van Westerhoven A.C."/>
            <person name="Haridas S."/>
            <person name="Skiadas P."/>
            <person name="Martin F."/>
            <person name="Groenewald J.Z."/>
            <person name="Crous P.W."/>
            <person name="Seidl M.F."/>
        </authorList>
    </citation>
    <scope>NUCLEOTIDE SEQUENCE [LARGE SCALE GENOMIC DNA]</scope>
    <source>
        <strain evidence="11 12">CBS 123371</strain>
    </source>
</reference>
<evidence type="ECO:0000256" key="5">
    <source>
        <dbReference type="ARBA" id="ARBA00022679"/>
    </source>
</evidence>
<feature type="domain" description="O-methyltransferase C-terminal" evidence="10">
    <location>
        <begin position="39"/>
        <end position="114"/>
    </location>
</feature>
<dbReference type="Pfam" id="PF00501">
    <property type="entry name" value="AMP-binding"/>
    <property type="match status" value="1"/>
</dbReference>
<evidence type="ECO:0008006" key="13">
    <source>
        <dbReference type="Google" id="ProtNLM"/>
    </source>
</evidence>
<proteinExistence type="inferred from homology"/>
<dbReference type="Gene3D" id="3.40.50.12780">
    <property type="entry name" value="N-terminal domain of ligase-like"/>
    <property type="match status" value="2"/>
</dbReference>
<sequence length="904" mass="99876">MRGGIFGQPHVIDNVKPFFHTMNAQFADLAARVPVENLWTLHYWREEDARRILSNIAKAIIPGDNSRLIVLESILDMTHSSRLARYGDMNMMISVDGVERTWDEWSALADSSGWVITKPSPSNEVIDPLDHVSDRHSDAESATAQWKQEPRSYHHPTSAVSTEQTANPSQAPATDIQVTFIRGGQSTIKYFEAWRLEEVVVMKYAWKKVIRAEPIFQTIFVEVKPRSYMMRLTEMSIPSPDSSRSEATIVLSVHHALLDGFSMERLAEKVRRVAISKQDVKPGKSFLAAARELDAIKKKSEAAAVEFWEKKNSQYGSAASSLGLLKPRKRRAPNRDNEVQADFEHLTNRLQETCRALGVTVASFFHAANLPIDGIGTVIGPLLNSLPLHVEITENASAGDFVRRIFRDLAELSCVHWSTPERGYTRNFEAALSVTRGLQGSSRSSSPSSQDSIHPIRPHRYDFESNVPLSLALDKAAMNLRLVYYPDMYSPETAQDVASCFVGALERLTRRNRQAKNLGVEKDEVVCVHADGSLNWVIGLTGVLKADATICSLDSTLPPDLRSTMFGTAKSKVFIVGDESQLHFRPKDCEHCLVLETLVVAETPATAAAPRVPRPFAPAYLCFTSGSTGRPKGVLCTQQGLVAFQKDVEVRLHAGPGVWVAQFMSPTFDGSVHEILSTLCYSGTLVLRSNANPFQVLRPVDSAIMTPSVARTIAAAEFPNLKTVYLAGEQVPETVVDQWVPGRKLYNMYGAVGEICLAGVQISRRHVDMATATVARFVPADTGCGPPGEMLYRTGDRGYWDDNGKIVCLSRDDGQMKLRGFRVDLDDLEARVLRALLTIKAVALTRVRDSLVAMVQPATLEVETVRAAIKQKLPRQAVPSVIECVDEFPMTRAGKVNLKAKLAG</sequence>
<evidence type="ECO:0000256" key="6">
    <source>
        <dbReference type="ARBA" id="ARBA00022691"/>
    </source>
</evidence>
<evidence type="ECO:0000313" key="11">
    <source>
        <dbReference type="EMBL" id="KAK7516270.1"/>
    </source>
</evidence>
<dbReference type="PROSITE" id="PS51683">
    <property type="entry name" value="SAM_OMT_II"/>
    <property type="match status" value="1"/>
</dbReference>
<dbReference type="Proteomes" id="UP001363622">
    <property type="component" value="Unassembled WGS sequence"/>
</dbReference>
<dbReference type="InterPro" id="IPR023213">
    <property type="entry name" value="CAT-like_dom_sf"/>
</dbReference>
<dbReference type="PANTHER" id="PTHR45527">
    <property type="entry name" value="NONRIBOSOMAL PEPTIDE SYNTHETASE"/>
    <property type="match status" value="1"/>
</dbReference>
<evidence type="ECO:0000256" key="2">
    <source>
        <dbReference type="ARBA" id="ARBA00022553"/>
    </source>
</evidence>
<keyword evidence="2" id="KW-0597">Phosphoprotein</keyword>
<dbReference type="InterPro" id="IPR020845">
    <property type="entry name" value="AMP-binding_CS"/>
</dbReference>
<dbReference type="SUPFAM" id="SSF53335">
    <property type="entry name" value="S-adenosyl-L-methionine-dependent methyltransferases"/>
    <property type="match status" value="1"/>
</dbReference>
<feature type="compositionally biased region" description="Polar residues" evidence="8">
    <location>
        <begin position="158"/>
        <end position="171"/>
    </location>
</feature>
<dbReference type="Gene3D" id="3.30.559.10">
    <property type="entry name" value="Chloramphenicol acetyltransferase-like domain"/>
    <property type="match status" value="1"/>
</dbReference>
<feature type="domain" description="AMP-dependent synthetase/ligase" evidence="9">
    <location>
        <begin position="517"/>
        <end position="751"/>
    </location>
</feature>
<comment type="similarity">
    <text evidence="7">Belongs to the NRP synthetase family.</text>
</comment>
<dbReference type="Pfam" id="PF00891">
    <property type="entry name" value="Methyltransf_2"/>
    <property type="match status" value="1"/>
</dbReference>
<dbReference type="InterPro" id="IPR029063">
    <property type="entry name" value="SAM-dependent_MTases_sf"/>
</dbReference>
<evidence type="ECO:0000259" key="9">
    <source>
        <dbReference type="Pfam" id="PF00501"/>
    </source>
</evidence>
<evidence type="ECO:0000259" key="10">
    <source>
        <dbReference type="Pfam" id="PF00891"/>
    </source>
</evidence>
<dbReference type="InterPro" id="IPR001077">
    <property type="entry name" value="COMT_C"/>
</dbReference>
<dbReference type="InterPro" id="IPR000873">
    <property type="entry name" value="AMP-dep_synth/lig_dom"/>
</dbReference>
<keyword evidence="12" id="KW-1185">Reference proteome</keyword>
<dbReference type="InterPro" id="IPR042099">
    <property type="entry name" value="ANL_N_sf"/>
</dbReference>
<dbReference type="PANTHER" id="PTHR45527:SF11">
    <property type="entry name" value="NONRIBOSOMAL PEPTIDE SYNTHETASE 5"/>
    <property type="match status" value="1"/>
</dbReference>
<accession>A0ABR1KMZ4</accession>
<keyword evidence="3" id="KW-0436">Ligase</keyword>
<evidence type="ECO:0000256" key="4">
    <source>
        <dbReference type="ARBA" id="ARBA00022603"/>
    </source>
</evidence>
<protein>
    <recommendedName>
        <fullName evidence="13">AMP-dependent synthetase/ligase domain-containing protein</fullName>
    </recommendedName>
</protein>
<dbReference type="Gene3D" id="3.30.300.30">
    <property type="match status" value="1"/>
</dbReference>
<gene>
    <name evidence="11" type="ORF">IWZ03DRAFT_423611</name>
</gene>
<evidence type="ECO:0000256" key="7">
    <source>
        <dbReference type="ARBA" id="ARBA00029454"/>
    </source>
</evidence>
<dbReference type="InterPro" id="IPR016461">
    <property type="entry name" value="COMT-like"/>
</dbReference>
<organism evidence="11 12">
    <name type="scientific">Phyllosticta citriasiana</name>
    <dbReference type="NCBI Taxonomy" id="595635"/>
    <lineage>
        <taxon>Eukaryota</taxon>
        <taxon>Fungi</taxon>
        <taxon>Dikarya</taxon>
        <taxon>Ascomycota</taxon>
        <taxon>Pezizomycotina</taxon>
        <taxon>Dothideomycetes</taxon>
        <taxon>Dothideomycetes incertae sedis</taxon>
        <taxon>Botryosphaeriales</taxon>
        <taxon>Phyllostictaceae</taxon>
        <taxon>Phyllosticta</taxon>
    </lineage>
</organism>
<dbReference type="InterPro" id="IPR045851">
    <property type="entry name" value="AMP-bd_C_sf"/>
</dbReference>
<dbReference type="SUPFAM" id="SSF52777">
    <property type="entry name" value="CoA-dependent acyltransferases"/>
    <property type="match status" value="1"/>
</dbReference>